<accession>A0ABN0TXQ6</accession>
<name>A0ABN0TXQ6_9PSEU</name>
<protein>
    <submittedName>
        <fullName evidence="2">Uncharacterized protein</fullName>
    </submittedName>
</protein>
<dbReference type="EMBL" id="BAAABU010000006">
    <property type="protein sequence ID" value="GAA0232689.1"/>
    <property type="molecule type" value="Genomic_DNA"/>
</dbReference>
<keyword evidence="3" id="KW-1185">Reference proteome</keyword>
<keyword evidence="1" id="KW-0812">Transmembrane</keyword>
<evidence type="ECO:0000313" key="3">
    <source>
        <dbReference type="Proteomes" id="UP001500416"/>
    </source>
</evidence>
<dbReference type="Proteomes" id="UP001500416">
    <property type="component" value="Unassembled WGS sequence"/>
</dbReference>
<gene>
    <name evidence="2" type="ORF">GCM10010492_34320</name>
</gene>
<reference evidence="2 3" key="1">
    <citation type="journal article" date="2019" name="Int. J. Syst. Evol. Microbiol.">
        <title>The Global Catalogue of Microorganisms (GCM) 10K type strain sequencing project: providing services to taxonomists for standard genome sequencing and annotation.</title>
        <authorList>
            <consortium name="The Broad Institute Genomics Platform"/>
            <consortium name="The Broad Institute Genome Sequencing Center for Infectious Disease"/>
            <person name="Wu L."/>
            <person name="Ma J."/>
        </authorList>
    </citation>
    <scope>NUCLEOTIDE SEQUENCE [LARGE SCALE GENOMIC DNA]</scope>
    <source>
        <strain evidence="2 3">JCM 3380</strain>
    </source>
</reference>
<organism evidence="2 3">
    <name type="scientific">Saccharothrix mutabilis subsp. mutabilis</name>
    <dbReference type="NCBI Taxonomy" id="66855"/>
    <lineage>
        <taxon>Bacteria</taxon>
        <taxon>Bacillati</taxon>
        <taxon>Actinomycetota</taxon>
        <taxon>Actinomycetes</taxon>
        <taxon>Pseudonocardiales</taxon>
        <taxon>Pseudonocardiaceae</taxon>
        <taxon>Saccharothrix</taxon>
    </lineage>
</organism>
<evidence type="ECO:0000256" key="1">
    <source>
        <dbReference type="SAM" id="Phobius"/>
    </source>
</evidence>
<sequence>MSGVDLSTSVPVDRLRLTRGPAPVTATVSCEAMTNLLPTIPVDPRKGCCLAQDAQGNPLVFTLGEMGQLWLHRFRAGHRDGWRRIHLGNGYITSEYTARGEAFDVVQDSHGRITLAVALRFLFKDGTSALRVYATGLLPPDTSDADWEQLPERHLQRVGNDQIIPEDLTVEHVRLGNSEGVPVSAPDAGGQGPVLAVVGKDSSGAQIYVEADPTAGSATRRTIPEDMTSVSQVAVGHHNGMRAVWLLGTGKSIEGPPPQRMYAVAVGKGTKWNFSPGSSKIPKDLRYTCVTPITYPGQTRALTSDVYVGTADGVRVFLNGRGAPLQLPVGLKDVRSLVVNETHHGGAKTVAVWALCGPEGASERRLHYVRGTRTGNTLRFTRPVLLRQDVAALGASRNRAHPLEMMIANTAGELTHVWQDPTHGMWHTRPVGNARSLPEPTGATDFATLTRLDAELVEAMNKPQQRCVESYTSVITLTNDHGTPLADKPVTLRASQHLYVLVDNHMHLLSPDAGPTLHADADGKLTVVAVASGATPAALHLTSPAFPGRLIVRPSGKAYGIMRAITSEEDLRGARDNAGNPIIGADVPQETVLTAAGLLPALSTPARGTSPDPGCVHTRYEPTPSSDGGETLHAFTTSVKVKRVQGDKWTLETRGTPFPVPLPPEPPPEPSDIFEDAYDWACDRWEDLKRWIEELKKDIDKAAEIVCNAVEEGIDCVVKIGEEVFRFALKTAAQVLKAVNSLLKLIGIDLLAWIRQALGWDDIVKIADATASGVTECLTRLSEVTRSKAAGWKSRVNGWAGDLNRKLEKAKLPDAYAGKRLSHVKSEALASAIGVLGSAPVSGLLSPAMRSLMDSFQAGIDFGPVDEEIDAMGALVGDTLAKIAAKAGAEIIQDWQALADNPDFKTIGAVYNGMISLAQECVALAAELFCGLIDHVPPLLSGMVEVLGQPFDNPWVQAILDFLDDLGFPPPRDRSVVGVFALAVAIPAAQLSRALTGSRCPADIDLIGKRGTWEDMMPTGGQSPHVAADAWKPLVWACGCVGTIFTIGGGLFSAAALLEEGKKSGKDDGFIRSCKVFNVFFGTLKAVYSIPGVIYSPNLWKGIGWVLSAVSTALAWPFENAKIKDAANYARAVLDACSGVAVTLSAYPEHCEGKDAGYSCGFVLVGGFCNTATTGLVLGAKKARAMRIALAVLIAGKGTAAASNVYLTLAKGITDIGIGNGGS</sequence>
<dbReference type="RefSeq" id="WP_343934825.1">
    <property type="nucleotide sequence ID" value="NZ_BAAABU010000006.1"/>
</dbReference>
<keyword evidence="1" id="KW-1133">Transmembrane helix</keyword>
<feature type="transmembrane region" description="Helical" evidence="1">
    <location>
        <begin position="1034"/>
        <end position="1058"/>
    </location>
</feature>
<keyword evidence="1" id="KW-0472">Membrane</keyword>
<comment type="caution">
    <text evidence="2">The sequence shown here is derived from an EMBL/GenBank/DDBJ whole genome shotgun (WGS) entry which is preliminary data.</text>
</comment>
<proteinExistence type="predicted"/>
<feature type="transmembrane region" description="Helical" evidence="1">
    <location>
        <begin position="1070"/>
        <end position="1090"/>
    </location>
</feature>
<evidence type="ECO:0000313" key="2">
    <source>
        <dbReference type="EMBL" id="GAA0232689.1"/>
    </source>
</evidence>